<dbReference type="PANTHER" id="PTHR11104">
    <property type="entry name" value="AMINOGLYCOSIDE N3-ACETYLTRANSFERASE"/>
    <property type="match status" value="1"/>
</dbReference>
<dbReference type="GO" id="GO:0046677">
    <property type="term" value="P:response to antibiotic"/>
    <property type="evidence" value="ECO:0007669"/>
    <property type="project" value="UniProtKB-KW"/>
</dbReference>
<evidence type="ECO:0000256" key="2">
    <source>
        <dbReference type="ARBA" id="ARBA00022679"/>
    </source>
</evidence>
<accession>A0A1F5YCA9</accession>
<keyword evidence="4" id="KW-0046">Antibiotic resistance</keyword>
<dbReference type="Pfam" id="PF02522">
    <property type="entry name" value="Antibiotic_NAT"/>
    <property type="match status" value="1"/>
</dbReference>
<dbReference type="EMBL" id="MFIV01000223">
    <property type="protein sequence ID" value="OGF97596.1"/>
    <property type="molecule type" value="Genomic_DNA"/>
</dbReference>
<keyword evidence="3 4" id="KW-0012">Acyltransferase</keyword>
<protein>
    <recommendedName>
        <fullName evidence="4">Aminoglycoside N(3)-acetyltransferase</fullName>
        <ecNumber evidence="4">2.3.1.-</ecNumber>
    </recommendedName>
</protein>
<evidence type="ECO:0000256" key="4">
    <source>
        <dbReference type="RuleBase" id="RU365031"/>
    </source>
</evidence>
<proteinExistence type="inferred from homology"/>
<keyword evidence="2 4" id="KW-0808">Transferase</keyword>
<comment type="similarity">
    <text evidence="1 4">Belongs to the antibiotic N-acetyltransferase family.</text>
</comment>
<evidence type="ECO:0000313" key="5">
    <source>
        <dbReference type="EMBL" id="OGF97596.1"/>
    </source>
</evidence>
<dbReference type="GO" id="GO:0046353">
    <property type="term" value="F:aminoglycoside 3-N-acetyltransferase activity"/>
    <property type="evidence" value="ECO:0007669"/>
    <property type="project" value="UniProtKB-EC"/>
</dbReference>
<dbReference type="Proteomes" id="UP000176992">
    <property type="component" value="Unassembled WGS sequence"/>
</dbReference>
<evidence type="ECO:0000313" key="6">
    <source>
        <dbReference type="Proteomes" id="UP000176992"/>
    </source>
</evidence>
<dbReference type="InterPro" id="IPR003679">
    <property type="entry name" value="Amioglycoside_AcTrfase"/>
</dbReference>
<dbReference type="SUPFAM" id="SSF110710">
    <property type="entry name" value="TTHA0583/YokD-like"/>
    <property type="match status" value="1"/>
</dbReference>
<gene>
    <name evidence="5" type="ORF">A2Z86_05130</name>
</gene>
<evidence type="ECO:0000256" key="1">
    <source>
        <dbReference type="ARBA" id="ARBA00006383"/>
    </source>
</evidence>
<dbReference type="EC" id="2.3.1.-" evidence="4"/>
<dbReference type="InterPro" id="IPR028345">
    <property type="entry name" value="Antibiotic_NAT-like"/>
</dbReference>
<dbReference type="PANTHER" id="PTHR11104:SF0">
    <property type="entry name" value="SPBETA PROPHAGE-DERIVED AMINOGLYCOSIDE N(3')-ACETYLTRANSFERASE-LIKE PROTEIN YOKD"/>
    <property type="match status" value="1"/>
</dbReference>
<name>A0A1F5YCA9_9BACT</name>
<sequence>MTLINKSSLVRDLRALGLGAGDWVAVHSSMKAIGWVQGGPVEVIEALIESVGPGGIVMMPLFNIADGKPIDLAVKPTYLGLLPETFRKYPGVVRSPNPTHSVGIHGPGAAEIAGGHRSSTFIGRGSPYHQLALNGGWVLHLGTNYNSSSIIHLAEVLVGVPYLDVPYPGWEKTLSARAADGSTIQAAPKEVPGDSVKFYLVQEEMDRRGLLRKGKIGNALSVLARGADMLEVTMEMLRTDPGCLLCDNPDCRVCPAARKTIEASQAGRRIKETVNGG</sequence>
<organism evidence="5 6">
    <name type="scientific">Candidatus Glassbacteria bacterium GWA2_58_10</name>
    <dbReference type="NCBI Taxonomy" id="1817865"/>
    <lineage>
        <taxon>Bacteria</taxon>
        <taxon>Candidatus Glassiibacteriota</taxon>
    </lineage>
</organism>
<comment type="catalytic activity">
    <reaction evidence="4">
        <text>a 2-deoxystreptamine antibiotic + acetyl-CoA = an N(3)-acetyl-2-deoxystreptamine antibiotic + CoA + H(+)</text>
        <dbReference type="Rhea" id="RHEA:12665"/>
        <dbReference type="ChEBI" id="CHEBI:15378"/>
        <dbReference type="ChEBI" id="CHEBI:57287"/>
        <dbReference type="ChEBI" id="CHEBI:57288"/>
        <dbReference type="ChEBI" id="CHEBI:57921"/>
        <dbReference type="ChEBI" id="CHEBI:77452"/>
        <dbReference type="EC" id="2.3.1.81"/>
    </reaction>
</comment>
<dbReference type="AlphaFoldDB" id="A0A1F5YCA9"/>
<reference evidence="5 6" key="1">
    <citation type="journal article" date="2016" name="Nat. Commun.">
        <title>Thousands of microbial genomes shed light on interconnected biogeochemical processes in an aquifer system.</title>
        <authorList>
            <person name="Anantharaman K."/>
            <person name="Brown C.T."/>
            <person name="Hug L.A."/>
            <person name="Sharon I."/>
            <person name="Castelle C.J."/>
            <person name="Probst A.J."/>
            <person name="Thomas B.C."/>
            <person name="Singh A."/>
            <person name="Wilkins M.J."/>
            <person name="Karaoz U."/>
            <person name="Brodie E.L."/>
            <person name="Williams K.H."/>
            <person name="Hubbard S.S."/>
            <person name="Banfield J.F."/>
        </authorList>
    </citation>
    <scope>NUCLEOTIDE SEQUENCE [LARGE SCALE GENOMIC DNA]</scope>
</reference>
<evidence type="ECO:0000256" key="3">
    <source>
        <dbReference type="ARBA" id="ARBA00023315"/>
    </source>
</evidence>
<comment type="caution">
    <text evidence="5">The sequence shown here is derived from an EMBL/GenBank/DDBJ whole genome shotgun (WGS) entry which is preliminary data.</text>
</comment>